<evidence type="ECO:0000313" key="1">
    <source>
        <dbReference type="EMBL" id="QIS15678.1"/>
    </source>
</evidence>
<keyword evidence="2" id="KW-1185">Reference proteome</keyword>
<dbReference type="EMBL" id="CP046172">
    <property type="protein sequence ID" value="QIS15678.1"/>
    <property type="molecule type" value="Genomic_DNA"/>
</dbReference>
<reference evidence="1 2" key="1">
    <citation type="journal article" date="2019" name="ACS Chem. Biol.">
        <title>Identification and Mobilization of a Cryptic Antibiotic Biosynthesis Gene Locus from a Human-Pathogenic Nocardia Isolate.</title>
        <authorList>
            <person name="Herisse M."/>
            <person name="Ishida K."/>
            <person name="Porter J.L."/>
            <person name="Howden B."/>
            <person name="Hertweck C."/>
            <person name="Stinear T.P."/>
            <person name="Pidot S.J."/>
        </authorList>
    </citation>
    <scope>NUCLEOTIDE SEQUENCE [LARGE SCALE GENOMIC DNA]</scope>
    <source>
        <strain evidence="1 2">AUSMDU00012717</strain>
    </source>
</reference>
<dbReference type="Proteomes" id="UP000503540">
    <property type="component" value="Chromosome"/>
</dbReference>
<evidence type="ECO:0000313" key="2">
    <source>
        <dbReference type="Proteomes" id="UP000503540"/>
    </source>
</evidence>
<sequence>MIGRRTPRISAPAAPVDTTGTDLVLGWIDSVVAGLTHPPSGPPEAAPARACDGLFTAATVAAVLIEKVRPWQELKTANHRCLVAAVEFMKALGEETLRTHRIAGVVQVAWNDMTPEMDTAAICARMIQLGETLQLALLAVTTDVSLSADVRDVADDYGLPAADTVIEAFDAVRTGSAH</sequence>
<name>A0A6G9YR50_9NOCA</name>
<organism evidence="1 2">
    <name type="scientific">Nocardia arthritidis</name>
    <dbReference type="NCBI Taxonomy" id="228602"/>
    <lineage>
        <taxon>Bacteria</taxon>
        <taxon>Bacillati</taxon>
        <taxon>Actinomycetota</taxon>
        <taxon>Actinomycetes</taxon>
        <taxon>Mycobacteriales</taxon>
        <taxon>Nocardiaceae</taxon>
        <taxon>Nocardia</taxon>
    </lineage>
</organism>
<accession>A0A6G9YR50</accession>
<gene>
    <name evidence="1" type="ORF">F5544_39290</name>
</gene>
<dbReference type="KEGG" id="nah:F5544_39290"/>
<proteinExistence type="predicted"/>
<dbReference type="RefSeq" id="WP_167477883.1">
    <property type="nucleotide sequence ID" value="NZ_CP046172.1"/>
</dbReference>
<protein>
    <submittedName>
        <fullName evidence="1">Uncharacterized protein</fullName>
    </submittedName>
</protein>
<dbReference type="AlphaFoldDB" id="A0A6G9YR50"/>